<dbReference type="CDD" id="cd10548">
    <property type="entry name" value="cupin_CDO"/>
    <property type="match status" value="1"/>
</dbReference>
<comment type="similarity">
    <text evidence="1 7">Belongs to the cysteine dioxygenase family.</text>
</comment>
<evidence type="ECO:0000256" key="1">
    <source>
        <dbReference type="ARBA" id="ARBA00006622"/>
    </source>
</evidence>
<keyword evidence="3 7" id="KW-0479">Metal-binding</keyword>
<evidence type="ECO:0000256" key="6">
    <source>
        <dbReference type="ARBA" id="ARBA00023004"/>
    </source>
</evidence>
<proteinExistence type="inferred from homology"/>
<comment type="cofactor">
    <cofactor evidence="7">
        <name>Fe cation</name>
        <dbReference type="ChEBI" id="CHEBI:24875"/>
    </cofactor>
    <text evidence="7">Binds 1 Fe cation per subunit.</text>
</comment>
<accession>A0ABQ8F0R0</accession>
<name>A0ABQ8F0R0_9FUNG</name>
<keyword evidence="5 7" id="KW-0560">Oxidoreductase</keyword>
<comment type="caution">
    <text evidence="8">The sequence shown here is derived from an EMBL/GenBank/DDBJ whole genome shotgun (WGS) entry which is preliminary data.</text>
</comment>
<gene>
    <name evidence="8" type="ORF">BASA50_009725</name>
</gene>
<evidence type="ECO:0000313" key="9">
    <source>
        <dbReference type="Proteomes" id="UP001648503"/>
    </source>
</evidence>
<keyword evidence="4 7" id="KW-0223">Dioxygenase</keyword>
<comment type="catalytic activity">
    <reaction evidence="7">
        <text>L-cysteine + O2 = 3-sulfino-L-alanine + H(+)</text>
        <dbReference type="Rhea" id="RHEA:20441"/>
        <dbReference type="ChEBI" id="CHEBI:15378"/>
        <dbReference type="ChEBI" id="CHEBI:15379"/>
        <dbReference type="ChEBI" id="CHEBI:35235"/>
        <dbReference type="ChEBI" id="CHEBI:61085"/>
        <dbReference type="EC" id="1.13.11.20"/>
    </reaction>
</comment>
<dbReference type="Proteomes" id="UP001648503">
    <property type="component" value="Unassembled WGS sequence"/>
</dbReference>
<evidence type="ECO:0000256" key="4">
    <source>
        <dbReference type="ARBA" id="ARBA00022964"/>
    </source>
</evidence>
<dbReference type="PANTHER" id="PTHR12918:SF1">
    <property type="entry name" value="CYSTEINE DIOXYGENASE TYPE 1"/>
    <property type="match status" value="1"/>
</dbReference>
<protein>
    <recommendedName>
        <fullName evidence="2 7">Cysteine dioxygenase</fullName>
        <ecNumber evidence="2 7">1.13.11.20</ecNumber>
    </recommendedName>
</protein>
<dbReference type="InterPro" id="IPR014710">
    <property type="entry name" value="RmlC-like_jellyroll"/>
</dbReference>
<dbReference type="Gene3D" id="2.60.120.10">
    <property type="entry name" value="Jelly Rolls"/>
    <property type="match status" value="1"/>
</dbReference>
<dbReference type="SUPFAM" id="SSF51182">
    <property type="entry name" value="RmlC-like cupins"/>
    <property type="match status" value="1"/>
</dbReference>
<evidence type="ECO:0000256" key="7">
    <source>
        <dbReference type="RuleBase" id="RU366010"/>
    </source>
</evidence>
<evidence type="ECO:0000256" key="5">
    <source>
        <dbReference type="ARBA" id="ARBA00023002"/>
    </source>
</evidence>
<dbReference type="Pfam" id="PF05995">
    <property type="entry name" value="CDO_I"/>
    <property type="match status" value="1"/>
</dbReference>
<dbReference type="EC" id="1.13.11.20" evidence="2 7"/>
<reference evidence="8 9" key="1">
    <citation type="submission" date="2021-02" db="EMBL/GenBank/DDBJ databases">
        <title>Variation within the Batrachochytrium salamandrivorans European outbreak.</title>
        <authorList>
            <person name="Kelly M."/>
            <person name="Pasmans F."/>
            <person name="Shea T.P."/>
            <person name="Munoz J.F."/>
            <person name="Carranza S."/>
            <person name="Cuomo C.A."/>
            <person name="Martel A."/>
        </authorList>
    </citation>
    <scope>NUCLEOTIDE SEQUENCE [LARGE SCALE GENOMIC DNA]</scope>
    <source>
        <strain evidence="8 9">AMFP18/2</strain>
    </source>
</reference>
<dbReference type="EMBL" id="JAFCIX010000438">
    <property type="protein sequence ID" value="KAH6590023.1"/>
    <property type="molecule type" value="Genomic_DNA"/>
</dbReference>
<keyword evidence="9" id="KW-1185">Reference proteome</keyword>
<dbReference type="InterPro" id="IPR010300">
    <property type="entry name" value="CDO_1"/>
</dbReference>
<organism evidence="8 9">
    <name type="scientific">Batrachochytrium salamandrivorans</name>
    <dbReference type="NCBI Taxonomy" id="1357716"/>
    <lineage>
        <taxon>Eukaryota</taxon>
        <taxon>Fungi</taxon>
        <taxon>Fungi incertae sedis</taxon>
        <taxon>Chytridiomycota</taxon>
        <taxon>Chytridiomycota incertae sedis</taxon>
        <taxon>Chytridiomycetes</taxon>
        <taxon>Rhizophydiales</taxon>
        <taxon>Rhizophydiales incertae sedis</taxon>
        <taxon>Batrachochytrium</taxon>
    </lineage>
</organism>
<evidence type="ECO:0000256" key="3">
    <source>
        <dbReference type="ARBA" id="ARBA00022723"/>
    </source>
</evidence>
<dbReference type="InterPro" id="IPR011051">
    <property type="entry name" value="RmlC_Cupin_sf"/>
</dbReference>
<evidence type="ECO:0000256" key="2">
    <source>
        <dbReference type="ARBA" id="ARBA00013133"/>
    </source>
</evidence>
<dbReference type="PANTHER" id="PTHR12918">
    <property type="entry name" value="CYSTEINE DIOXYGENASE"/>
    <property type="match status" value="1"/>
</dbReference>
<evidence type="ECO:0000313" key="8">
    <source>
        <dbReference type="EMBL" id="KAH6590023.1"/>
    </source>
</evidence>
<sequence>MTSVSALQQSSSFACKPQLPTFNKCPGLVGADSNNTLASPPSESDIVDEDATPVPANLDELAALLHKELDGEGLTDVNVDRISALMSGYKSNREDWEKFAMFDSNRYTRNLVDSGNGKFNLMILCWGPGHSSPVHDHSNSHCLVKVLDGSICETQYDWPTDSSLTPAHSNTDSCASLANESGSSLDVKMQATHTRDAVTYMHDTIGLHKVSNPSSMGAISLHLYTPPFDTCTTFCEKTGASRSSGKCVFYSSHGERATYIQDIKESIAARTAASGPASSCISYAAPSKSRC</sequence>
<keyword evidence="6 7" id="KW-0408">Iron</keyword>